<keyword evidence="2" id="KW-1185">Reference proteome</keyword>
<dbReference type="RefSeq" id="WP_322609175.1">
    <property type="nucleotide sequence ID" value="NZ_JARVCO010000010.1"/>
</dbReference>
<dbReference type="EMBL" id="JARVCO010000010">
    <property type="protein sequence ID" value="MDZ8119391.1"/>
    <property type="molecule type" value="Genomic_DNA"/>
</dbReference>
<evidence type="ECO:0000313" key="2">
    <source>
        <dbReference type="Proteomes" id="UP001290861"/>
    </source>
</evidence>
<name>A0ABU5MYV8_9BACT</name>
<organism evidence="1 2">
    <name type="scientific">Pontiella agarivorans</name>
    <dbReference type="NCBI Taxonomy" id="3038953"/>
    <lineage>
        <taxon>Bacteria</taxon>
        <taxon>Pseudomonadati</taxon>
        <taxon>Kiritimatiellota</taxon>
        <taxon>Kiritimatiellia</taxon>
        <taxon>Kiritimatiellales</taxon>
        <taxon>Pontiellaceae</taxon>
        <taxon>Pontiella</taxon>
    </lineage>
</organism>
<comment type="caution">
    <text evidence="1">The sequence shown here is derived from an EMBL/GenBank/DDBJ whole genome shotgun (WGS) entry which is preliminary data.</text>
</comment>
<reference evidence="1 2" key="1">
    <citation type="journal article" date="2024" name="Appl. Environ. Microbiol.">
        <title>Pontiella agarivorans sp. nov., a novel marine anaerobic bacterium capable of degrading macroalgal polysaccharides and fixing nitrogen.</title>
        <authorList>
            <person name="Liu N."/>
            <person name="Kivenson V."/>
            <person name="Peng X."/>
            <person name="Cui Z."/>
            <person name="Lankiewicz T.S."/>
            <person name="Gosselin K.M."/>
            <person name="English C.J."/>
            <person name="Blair E.M."/>
            <person name="O'Malley M.A."/>
            <person name="Valentine D.L."/>
        </authorList>
    </citation>
    <scope>NUCLEOTIDE SEQUENCE [LARGE SCALE GENOMIC DNA]</scope>
    <source>
        <strain evidence="1 2">NLcol2</strain>
    </source>
</reference>
<protein>
    <submittedName>
        <fullName evidence="1">Uncharacterized protein</fullName>
    </submittedName>
</protein>
<sequence>MKAVNKFRRRRRIDHRLIPMVGILLLWGFNAAAQTRAISGTNDAPVSVSASERDPFWPVGYVPERLIKATEKQTAPVKKVLTGNKDWSGAMKKVAINGVSSRSDHYFAIVNGELKSVGDTFSVEHNGTTYTWAVASIKPPGSVRLRRVSAL</sequence>
<evidence type="ECO:0000313" key="1">
    <source>
        <dbReference type="EMBL" id="MDZ8119391.1"/>
    </source>
</evidence>
<dbReference type="Proteomes" id="UP001290861">
    <property type="component" value="Unassembled WGS sequence"/>
</dbReference>
<accession>A0ABU5MYV8</accession>
<proteinExistence type="predicted"/>
<gene>
    <name evidence="1" type="ORF">P9H32_12235</name>
</gene>